<feature type="transmembrane region" description="Helical" evidence="6">
    <location>
        <begin position="54"/>
        <end position="72"/>
    </location>
</feature>
<reference evidence="7 8" key="1">
    <citation type="submission" date="2020-07" db="EMBL/GenBank/DDBJ databases">
        <title>Genomic Encyclopedia of Type Strains, Phase IV (KMG-IV): sequencing the most valuable type-strain genomes for metagenomic binning, comparative biology and taxonomic classification.</title>
        <authorList>
            <person name="Goeker M."/>
        </authorList>
    </citation>
    <scope>NUCLEOTIDE SEQUENCE [LARGE SCALE GENOMIC DNA]</scope>
    <source>
        <strain evidence="7 8">DSM 45533</strain>
    </source>
</reference>
<dbReference type="GO" id="GO:0022857">
    <property type="term" value="F:transmembrane transporter activity"/>
    <property type="evidence" value="ECO:0007669"/>
    <property type="project" value="InterPro"/>
</dbReference>
<accession>A0A7W0HQY2</accession>
<keyword evidence="4 6" id="KW-1133">Transmembrane helix</keyword>
<keyword evidence="7" id="KW-0813">Transport</keyword>
<dbReference type="CDD" id="cd06580">
    <property type="entry name" value="TM_PBP1_transp_TpRbsC_like"/>
    <property type="match status" value="1"/>
</dbReference>
<keyword evidence="8" id="KW-1185">Reference proteome</keyword>
<dbReference type="GO" id="GO:0005886">
    <property type="term" value="C:plasma membrane"/>
    <property type="evidence" value="ECO:0007669"/>
    <property type="project" value="UniProtKB-SubCell"/>
</dbReference>
<feature type="transmembrane region" description="Helical" evidence="6">
    <location>
        <begin position="211"/>
        <end position="230"/>
    </location>
</feature>
<dbReference type="EMBL" id="JACDUR010000004">
    <property type="protein sequence ID" value="MBA2892434.1"/>
    <property type="molecule type" value="Genomic_DNA"/>
</dbReference>
<proteinExistence type="predicted"/>
<dbReference type="RefSeq" id="WP_181611211.1">
    <property type="nucleotide sequence ID" value="NZ_BAABAM010000003.1"/>
</dbReference>
<dbReference type="InterPro" id="IPR001851">
    <property type="entry name" value="ABC_transp_permease"/>
</dbReference>
<dbReference type="Pfam" id="PF02653">
    <property type="entry name" value="BPD_transp_2"/>
    <property type="match status" value="1"/>
</dbReference>
<dbReference type="PANTHER" id="PTHR43370">
    <property type="entry name" value="SUGAR ABC TRANSPORTER INTEGRAL MEMBRANE PROTEIN-RELATED"/>
    <property type="match status" value="1"/>
</dbReference>
<feature type="transmembrane region" description="Helical" evidence="6">
    <location>
        <begin position="106"/>
        <end position="132"/>
    </location>
</feature>
<name>A0A7W0HQY2_9ACTN</name>
<evidence type="ECO:0000256" key="4">
    <source>
        <dbReference type="ARBA" id="ARBA00022989"/>
    </source>
</evidence>
<evidence type="ECO:0000256" key="6">
    <source>
        <dbReference type="SAM" id="Phobius"/>
    </source>
</evidence>
<evidence type="ECO:0000256" key="2">
    <source>
        <dbReference type="ARBA" id="ARBA00022475"/>
    </source>
</evidence>
<feature type="transmembrane region" description="Helical" evidence="6">
    <location>
        <begin position="79"/>
        <end position="100"/>
    </location>
</feature>
<dbReference type="PANTHER" id="PTHR43370:SF1">
    <property type="entry name" value="GUANOSINE ABC TRANSPORTER PERMEASE PROTEIN NUPQ"/>
    <property type="match status" value="1"/>
</dbReference>
<protein>
    <submittedName>
        <fullName evidence="7">Simple sugar transport system permease protein</fullName>
    </submittedName>
</protein>
<comment type="caution">
    <text evidence="7">The sequence shown here is derived from an EMBL/GenBank/DDBJ whole genome shotgun (WGS) entry which is preliminary data.</text>
</comment>
<evidence type="ECO:0000313" key="8">
    <source>
        <dbReference type="Proteomes" id="UP000530928"/>
    </source>
</evidence>
<dbReference type="Proteomes" id="UP000530928">
    <property type="component" value="Unassembled WGS sequence"/>
</dbReference>
<feature type="transmembrane region" description="Helical" evidence="6">
    <location>
        <begin position="260"/>
        <end position="285"/>
    </location>
</feature>
<feature type="transmembrane region" description="Helical" evidence="6">
    <location>
        <begin position="333"/>
        <end position="352"/>
    </location>
</feature>
<evidence type="ECO:0000256" key="5">
    <source>
        <dbReference type="ARBA" id="ARBA00023136"/>
    </source>
</evidence>
<sequence length="421" mass="43695">MSVTTAAPAAPVRAPRKFKLTWRTLLLGLLGLLVLLSVTRVVSGANDITSAGTMSAALAAAVPIGLAGLGGLWSERAGVVNIGLEGMMIFGTWFGAWGAIISGNPWVGVIMGALGGAIGAVLHAIATVTFGVDHVVSGVAINILGLGVAKYLAAAVFADMKGGGDTQSPRVPSMGTFSVPGIGDPLKSLEQTHIFFLSDLAGVLRGLTQNVSYFTILAILLVPLTFWILWKTAFGLRLRSCGERPVAAESLGVNVYFYKYVAVIVSGVMAGLGGAFLSLIAAGIYREGQTGGRGFIGLATVIFGNYRPGGLAGGALLFGYTDSLQLRQGGTSVHALLFTMALLLAGAAVFLLVRQQRTVAAVVTGVIAILVFWVYAITDTVPEQFTTAAPYVVTLLVLAFASQRLRMPAADGVPYRRGQGH</sequence>
<evidence type="ECO:0000256" key="1">
    <source>
        <dbReference type="ARBA" id="ARBA00004651"/>
    </source>
</evidence>
<organism evidence="7 8">
    <name type="scientific">Nonomuraea soli</name>
    <dbReference type="NCBI Taxonomy" id="1032476"/>
    <lineage>
        <taxon>Bacteria</taxon>
        <taxon>Bacillati</taxon>
        <taxon>Actinomycetota</taxon>
        <taxon>Actinomycetes</taxon>
        <taxon>Streptosporangiales</taxon>
        <taxon>Streptosporangiaceae</taxon>
        <taxon>Nonomuraea</taxon>
    </lineage>
</organism>
<keyword evidence="2" id="KW-1003">Cell membrane</keyword>
<keyword evidence="5 6" id="KW-0472">Membrane</keyword>
<keyword evidence="3 6" id="KW-0812">Transmembrane</keyword>
<gene>
    <name evidence="7" type="ORF">HNR30_003788</name>
</gene>
<comment type="subcellular location">
    <subcellularLocation>
        <location evidence="1">Cell membrane</location>
        <topology evidence="1">Multi-pass membrane protein</topology>
    </subcellularLocation>
</comment>
<feature type="transmembrane region" description="Helical" evidence="6">
    <location>
        <begin position="139"/>
        <end position="158"/>
    </location>
</feature>
<dbReference type="AlphaFoldDB" id="A0A7W0HQY2"/>
<keyword evidence="7" id="KW-0762">Sugar transport</keyword>
<feature type="transmembrane region" description="Helical" evidence="6">
    <location>
        <begin position="359"/>
        <end position="378"/>
    </location>
</feature>
<evidence type="ECO:0000313" key="7">
    <source>
        <dbReference type="EMBL" id="MBA2892434.1"/>
    </source>
</evidence>
<feature type="transmembrane region" description="Helical" evidence="6">
    <location>
        <begin position="384"/>
        <end position="401"/>
    </location>
</feature>
<evidence type="ECO:0000256" key="3">
    <source>
        <dbReference type="ARBA" id="ARBA00022692"/>
    </source>
</evidence>